<evidence type="ECO:0000256" key="3">
    <source>
        <dbReference type="ARBA" id="ARBA00022840"/>
    </source>
</evidence>
<keyword evidence="6" id="KW-1185">Reference proteome</keyword>
<dbReference type="PANTHER" id="PTHR43309:SF5">
    <property type="entry name" value="5-OXOPROLINASE SUBUNIT C"/>
    <property type="match status" value="1"/>
</dbReference>
<keyword evidence="3" id="KW-0067">ATP-binding</keyword>
<gene>
    <name evidence="5" type="primary">pxpC</name>
    <name evidence="5" type="ORF">GCM10023188_31940</name>
</gene>
<dbReference type="Proteomes" id="UP001500552">
    <property type="component" value="Unassembled WGS sequence"/>
</dbReference>
<keyword evidence="2" id="KW-0378">Hydrolase</keyword>
<proteinExistence type="predicted"/>
<sequence length="335" mass="36399">MCLNIISPGLLTTVQDLGRHGYQKDGISVSGAMDTFALRAANLLVGNAEGEAGIEVTLKGPKIFFTKRQLIAVTGADLSPSLNGAPIKSWRPVSVEEGSILEFGAVLNGCRAYIAVAGGLDLPKVMGSNATYLRAGIGGFEGRALQLGDSIPCKGIPAKMEPFLRGLASAQEEHPGAQTNWSVDSSLYVTYQEPQQIRVVKGPEYLIFSEQSQQDFWRMAYQVTAQSDRMGYRLLGTRLALATQEDMVSSAVTFGTVQVPPEGSPIVLMADHQTTGGYPRIAQVISADFSKLAQLVPRHKIQFKEVTLEEAQSLYIRQEKNLEKLRGALYYKTNI</sequence>
<evidence type="ECO:0000313" key="6">
    <source>
        <dbReference type="Proteomes" id="UP001500552"/>
    </source>
</evidence>
<dbReference type="EMBL" id="BAABHC010000016">
    <property type="protein sequence ID" value="GAA4437583.1"/>
    <property type="molecule type" value="Genomic_DNA"/>
</dbReference>
<evidence type="ECO:0000259" key="4">
    <source>
        <dbReference type="SMART" id="SM00797"/>
    </source>
</evidence>
<dbReference type="Gene3D" id="2.40.100.10">
    <property type="entry name" value="Cyclophilin-like"/>
    <property type="match status" value="1"/>
</dbReference>
<organism evidence="5 6">
    <name type="scientific">Pontibacter saemangeumensis</name>
    <dbReference type="NCBI Taxonomy" id="1084525"/>
    <lineage>
        <taxon>Bacteria</taxon>
        <taxon>Pseudomonadati</taxon>
        <taxon>Bacteroidota</taxon>
        <taxon>Cytophagia</taxon>
        <taxon>Cytophagales</taxon>
        <taxon>Hymenobacteraceae</taxon>
        <taxon>Pontibacter</taxon>
    </lineage>
</organism>
<dbReference type="SUPFAM" id="SSF50891">
    <property type="entry name" value="Cyclophilin-like"/>
    <property type="match status" value="1"/>
</dbReference>
<dbReference type="Pfam" id="PF02626">
    <property type="entry name" value="CT_A_B"/>
    <property type="match status" value="1"/>
</dbReference>
<accession>A0ABP8LUW3</accession>
<dbReference type="InterPro" id="IPR003778">
    <property type="entry name" value="CT_A_B"/>
</dbReference>
<reference evidence="6" key="1">
    <citation type="journal article" date="2019" name="Int. J. Syst. Evol. Microbiol.">
        <title>The Global Catalogue of Microorganisms (GCM) 10K type strain sequencing project: providing services to taxonomists for standard genome sequencing and annotation.</title>
        <authorList>
            <consortium name="The Broad Institute Genomics Platform"/>
            <consortium name="The Broad Institute Genome Sequencing Center for Infectious Disease"/>
            <person name="Wu L."/>
            <person name="Ma J."/>
        </authorList>
    </citation>
    <scope>NUCLEOTIDE SEQUENCE [LARGE SCALE GENOMIC DNA]</scope>
    <source>
        <strain evidence="6">JCM 17926</strain>
    </source>
</reference>
<protein>
    <submittedName>
        <fullName evidence="5">5-oxoprolinase subunit PxpC</fullName>
    </submittedName>
</protein>
<dbReference type="NCBIfam" id="TIGR00724">
    <property type="entry name" value="urea_amlyse_rel"/>
    <property type="match status" value="1"/>
</dbReference>
<dbReference type="InterPro" id="IPR052708">
    <property type="entry name" value="PxpC"/>
</dbReference>
<evidence type="ECO:0000256" key="1">
    <source>
        <dbReference type="ARBA" id="ARBA00022741"/>
    </source>
</evidence>
<dbReference type="PANTHER" id="PTHR43309">
    <property type="entry name" value="5-OXOPROLINASE SUBUNIT C"/>
    <property type="match status" value="1"/>
</dbReference>
<dbReference type="SMART" id="SM00797">
    <property type="entry name" value="AHS2"/>
    <property type="match status" value="1"/>
</dbReference>
<dbReference type="InterPro" id="IPR029000">
    <property type="entry name" value="Cyclophilin-like_dom_sf"/>
</dbReference>
<evidence type="ECO:0000313" key="5">
    <source>
        <dbReference type="EMBL" id="GAA4437583.1"/>
    </source>
</evidence>
<name>A0ABP8LUW3_9BACT</name>
<feature type="domain" description="Carboxyltransferase" evidence="4">
    <location>
        <begin position="24"/>
        <end position="321"/>
    </location>
</feature>
<comment type="caution">
    <text evidence="5">The sequence shown here is derived from an EMBL/GenBank/DDBJ whole genome shotgun (WGS) entry which is preliminary data.</text>
</comment>
<keyword evidence="1" id="KW-0547">Nucleotide-binding</keyword>
<evidence type="ECO:0000256" key="2">
    <source>
        <dbReference type="ARBA" id="ARBA00022801"/>
    </source>
</evidence>
<dbReference type="RefSeq" id="WP_345160508.1">
    <property type="nucleotide sequence ID" value="NZ_BAABHC010000016.1"/>
</dbReference>